<protein>
    <submittedName>
        <fullName evidence="2">HRDC domain-containing protein</fullName>
    </submittedName>
</protein>
<dbReference type="PANTHER" id="PTHR47642">
    <property type="entry name" value="ATP-DEPENDENT DNA HELICASE"/>
    <property type="match status" value="1"/>
</dbReference>
<evidence type="ECO:0000313" key="2">
    <source>
        <dbReference type="EMBL" id="TCS36165.1"/>
    </source>
</evidence>
<dbReference type="InterPro" id="IPR010997">
    <property type="entry name" value="HRDC-like_sf"/>
</dbReference>
<dbReference type="SUPFAM" id="SSF52540">
    <property type="entry name" value="P-loop containing nucleoside triphosphate hydrolases"/>
    <property type="match status" value="2"/>
</dbReference>
<accession>A0A4R3HVR1</accession>
<dbReference type="OrthoDB" id="9763659at2"/>
<dbReference type="GO" id="GO:0000723">
    <property type="term" value="P:telomere maintenance"/>
    <property type="evidence" value="ECO:0007669"/>
    <property type="project" value="InterPro"/>
</dbReference>
<dbReference type="InterPro" id="IPR010285">
    <property type="entry name" value="DNA_helicase_pif1-like_DEAD"/>
</dbReference>
<gene>
    <name evidence="2" type="ORF">BCF53_12611</name>
</gene>
<evidence type="ECO:0000313" key="3">
    <source>
        <dbReference type="Proteomes" id="UP000295793"/>
    </source>
</evidence>
<dbReference type="Pfam" id="PF00570">
    <property type="entry name" value="HRDC"/>
    <property type="match status" value="1"/>
</dbReference>
<reference evidence="2 3" key="1">
    <citation type="submission" date="2019-03" db="EMBL/GenBank/DDBJ databases">
        <title>Genomic Encyclopedia of Archaeal and Bacterial Type Strains, Phase II (KMG-II): from individual species to whole genera.</title>
        <authorList>
            <person name="Goeker M."/>
        </authorList>
    </citation>
    <scope>NUCLEOTIDE SEQUENCE [LARGE SCALE GENOMIC DNA]</scope>
    <source>
        <strain evidence="2 3">DSM 15388</strain>
    </source>
</reference>
<dbReference type="SMART" id="SM00341">
    <property type="entry name" value="HRDC"/>
    <property type="match status" value="1"/>
</dbReference>
<dbReference type="PROSITE" id="PS50967">
    <property type="entry name" value="HRDC"/>
    <property type="match status" value="1"/>
</dbReference>
<dbReference type="RefSeq" id="WP_132703941.1">
    <property type="nucleotide sequence ID" value="NZ_SLZR01000026.1"/>
</dbReference>
<dbReference type="SUPFAM" id="SSF47819">
    <property type="entry name" value="HRDC-like"/>
    <property type="match status" value="1"/>
</dbReference>
<dbReference type="AlphaFoldDB" id="A0A4R3HVR1"/>
<dbReference type="FunFam" id="3.40.50.300:FF:001498">
    <property type="entry name" value="ATP-dependent DNA helicase"/>
    <property type="match status" value="1"/>
</dbReference>
<dbReference type="CDD" id="cd18809">
    <property type="entry name" value="SF1_C_RecD"/>
    <property type="match status" value="1"/>
</dbReference>
<comment type="caution">
    <text evidence="2">The sequence shown here is derived from an EMBL/GenBank/DDBJ whole genome shotgun (WGS) entry which is preliminary data.</text>
</comment>
<feature type="domain" description="HRDC" evidence="1">
    <location>
        <begin position="620"/>
        <end position="700"/>
    </location>
</feature>
<dbReference type="GO" id="GO:0006281">
    <property type="term" value="P:DNA repair"/>
    <property type="evidence" value="ECO:0007669"/>
    <property type="project" value="InterPro"/>
</dbReference>
<dbReference type="GO" id="GO:0000166">
    <property type="term" value="F:nucleotide binding"/>
    <property type="evidence" value="ECO:0007669"/>
    <property type="project" value="InterPro"/>
</dbReference>
<dbReference type="PANTHER" id="PTHR47642:SF5">
    <property type="entry name" value="ATP-DEPENDENT DNA HELICASE"/>
    <property type="match status" value="1"/>
</dbReference>
<dbReference type="InterPro" id="IPR051055">
    <property type="entry name" value="PIF1_helicase"/>
</dbReference>
<dbReference type="InterPro" id="IPR027417">
    <property type="entry name" value="P-loop_NTPase"/>
</dbReference>
<dbReference type="InterPro" id="IPR044876">
    <property type="entry name" value="HRDC_dom_sf"/>
</dbReference>
<dbReference type="Proteomes" id="UP000295793">
    <property type="component" value="Unassembled WGS sequence"/>
</dbReference>
<proteinExistence type="predicted"/>
<keyword evidence="3" id="KW-1185">Reference proteome</keyword>
<dbReference type="InterPro" id="IPR002121">
    <property type="entry name" value="HRDC_dom"/>
</dbReference>
<dbReference type="Gene3D" id="3.40.50.300">
    <property type="entry name" value="P-loop containing nucleotide triphosphate hydrolases"/>
    <property type="match status" value="2"/>
</dbReference>
<dbReference type="GO" id="GO:0003678">
    <property type="term" value="F:DNA helicase activity"/>
    <property type="evidence" value="ECO:0007669"/>
    <property type="project" value="InterPro"/>
</dbReference>
<dbReference type="CDD" id="cd18037">
    <property type="entry name" value="DEXSc_Pif1_like"/>
    <property type="match status" value="1"/>
</dbReference>
<dbReference type="Gene3D" id="1.10.150.80">
    <property type="entry name" value="HRDC domain"/>
    <property type="match status" value="1"/>
</dbReference>
<dbReference type="GO" id="GO:0003676">
    <property type="term" value="F:nucleic acid binding"/>
    <property type="evidence" value="ECO:0007669"/>
    <property type="project" value="InterPro"/>
</dbReference>
<name>A0A4R3HVR1_9GAMM</name>
<dbReference type="EMBL" id="SLZR01000026">
    <property type="protein sequence ID" value="TCS36165.1"/>
    <property type="molecule type" value="Genomic_DNA"/>
</dbReference>
<evidence type="ECO:0000259" key="1">
    <source>
        <dbReference type="PROSITE" id="PS50967"/>
    </source>
</evidence>
<dbReference type="Pfam" id="PF05970">
    <property type="entry name" value="PIF1"/>
    <property type="match status" value="1"/>
</dbReference>
<sequence length="712" mass="79654">MTQPQTNPELELARDFIEQTGTHLFLTGKAGTGKTTFLHELREHSSKRMIVTAPTGVAALNAGGVTLHSFFQLPFGPILPEQSQQPIYRFSKDKINIIRSLDLLVIDEISMVRADMLDGVDAVLRRFRNGRLPFGGVQLLLIGDLHQLPPVVKPDGWSLLQAHYASPYFFSSLALQRCGYTGIELKKVYRQSEEQFIALLNAVREERWTPDVLSALNERYQPVEQIEQVERYITLTTHNRKADVINRQNLGRLTGESRKYVAVVDGDFSESIYPVDFQLELKPGARVMFTRNDGSEERLYYNGKIGVVESFDAGAVTVYCEEDDQRIRIEPVTWENTQYRINEQTKEVEANVTGSFTQIPLRLAWAITIHKSQGLTFDRAIVDAQEAFTTGQTYVALSRCRSLEGLVLSSRVSAPNYSADDALLQFDADLEAKAPNQAQVQEAKRLYQYQLLADCFDFSEEVSLLKRWLNSQNRIANLIANLPAEQLTAQVAEFEQKVAIVAGKFQPQLQSYCAEGIAAENEALSERLKKAGGYFIAQLQPLFNQVEAFHFEADNKADEKRLRQIVDKLQERVQLKLAVFTQLASGFEPALLLKARAEASLLLAKKAVKKPKAPALTEADVPFPALFEQLRQWRKDTADENGAPVYTVLQQKALVQIVCHLPGSSNELLQLQGIGPATVERYGEGVLAIVSDFCAAEAIDPTEYPKAALPGD</sequence>
<organism evidence="2 3">
    <name type="scientific">Reinekea marinisedimentorum</name>
    <dbReference type="NCBI Taxonomy" id="230495"/>
    <lineage>
        <taxon>Bacteria</taxon>
        <taxon>Pseudomonadati</taxon>
        <taxon>Pseudomonadota</taxon>
        <taxon>Gammaproteobacteria</taxon>
        <taxon>Oceanospirillales</taxon>
        <taxon>Saccharospirillaceae</taxon>
        <taxon>Reinekea</taxon>
    </lineage>
</organism>